<dbReference type="InterPro" id="IPR036758">
    <property type="entry name" value="At5g01610-like"/>
</dbReference>
<evidence type="ECO:0000256" key="1">
    <source>
        <dbReference type="SAM" id="SignalP"/>
    </source>
</evidence>
<keyword evidence="3" id="KW-1185">Reference proteome</keyword>
<evidence type="ECO:0000313" key="3">
    <source>
        <dbReference type="Proteomes" id="UP000834106"/>
    </source>
</evidence>
<organism evidence="2 3">
    <name type="scientific">Fraxinus pennsylvanica</name>
    <dbReference type="NCBI Taxonomy" id="56036"/>
    <lineage>
        <taxon>Eukaryota</taxon>
        <taxon>Viridiplantae</taxon>
        <taxon>Streptophyta</taxon>
        <taxon>Embryophyta</taxon>
        <taxon>Tracheophyta</taxon>
        <taxon>Spermatophyta</taxon>
        <taxon>Magnoliopsida</taxon>
        <taxon>eudicotyledons</taxon>
        <taxon>Gunneridae</taxon>
        <taxon>Pentapetalae</taxon>
        <taxon>asterids</taxon>
        <taxon>lamiids</taxon>
        <taxon>Lamiales</taxon>
        <taxon>Oleaceae</taxon>
        <taxon>Oleeae</taxon>
        <taxon>Fraxinus</taxon>
    </lineage>
</organism>
<protein>
    <submittedName>
        <fullName evidence="2">Uncharacterized protein</fullName>
    </submittedName>
</protein>
<name>A0AAD2AJS7_9LAMI</name>
<dbReference type="Proteomes" id="UP000834106">
    <property type="component" value="Chromosome 23"/>
</dbReference>
<evidence type="ECO:0000313" key="2">
    <source>
        <dbReference type="EMBL" id="CAI9787746.1"/>
    </source>
</evidence>
<dbReference type="InterPro" id="IPR007493">
    <property type="entry name" value="DUF538"/>
</dbReference>
<gene>
    <name evidence="2" type="ORF">FPE_LOCUS35176</name>
</gene>
<proteinExistence type="predicted"/>
<dbReference type="PANTHER" id="PTHR31676">
    <property type="entry name" value="T31J12.3 PROTEIN-RELATED"/>
    <property type="match status" value="1"/>
</dbReference>
<dbReference type="Pfam" id="PF04398">
    <property type="entry name" value="DUF538"/>
    <property type="match status" value="1"/>
</dbReference>
<feature type="chain" id="PRO_5042258063" evidence="1">
    <location>
        <begin position="25"/>
        <end position="226"/>
    </location>
</feature>
<feature type="signal peptide" evidence="1">
    <location>
        <begin position="1"/>
        <end position="24"/>
    </location>
</feature>
<dbReference type="PANTHER" id="PTHR31676:SF151">
    <property type="entry name" value="DUF538 FAMILY PROTEIN"/>
    <property type="match status" value="1"/>
</dbReference>
<keyword evidence="1" id="KW-0732">Signal</keyword>
<reference evidence="2" key="1">
    <citation type="submission" date="2023-05" db="EMBL/GenBank/DDBJ databases">
        <authorList>
            <person name="Huff M."/>
        </authorList>
    </citation>
    <scope>NUCLEOTIDE SEQUENCE</scope>
</reference>
<dbReference type="SUPFAM" id="SSF141562">
    <property type="entry name" value="At5g01610-like"/>
    <property type="match status" value="1"/>
</dbReference>
<dbReference type="EMBL" id="OU503058">
    <property type="protein sequence ID" value="CAI9787746.1"/>
    <property type="molecule type" value="Genomic_DNA"/>
</dbReference>
<dbReference type="AlphaFoldDB" id="A0AAD2AJS7"/>
<dbReference type="Gene3D" id="2.30.240.10">
    <property type="entry name" value="At5g01610-like"/>
    <property type="match status" value="1"/>
</dbReference>
<sequence>MEFIQNLLLLLVLFLSLLLSYSSSIHELLQSRGLPAGLLPKEVRSYTLSESGLLEVFLDGLCMIKFDTMAFYDSVVRANFTYGSLTGVEGFSLEELFFWLPVKDIVVDYPKPGLILFDIGVARKQLSLSLFEDPPDYNDSLDSKPLEWSHEKQPNTTIIIDRFMSFLVLLQRTPPRGGDGGQVAHEIYRHRPPLREADLQETPCNSEIFVVRRRVECKDGACHSQH</sequence>
<accession>A0AAD2AJS7</accession>